<keyword evidence="1" id="KW-0812">Transmembrane</keyword>
<feature type="transmembrane region" description="Helical" evidence="1">
    <location>
        <begin position="208"/>
        <end position="229"/>
    </location>
</feature>
<evidence type="ECO:0008006" key="4">
    <source>
        <dbReference type="Google" id="ProtNLM"/>
    </source>
</evidence>
<feature type="transmembrane region" description="Helical" evidence="1">
    <location>
        <begin position="265"/>
        <end position="295"/>
    </location>
</feature>
<reference evidence="2 3" key="1">
    <citation type="journal article" date="2016" name="Nat. Commun.">
        <title>Thousands of microbial genomes shed light on interconnected biogeochemical processes in an aquifer system.</title>
        <authorList>
            <person name="Anantharaman K."/>
            <person name="Brown C.T."/>
            <person name="Hug L.A."/>
            <person name="Sharon I."/>
            <person name="Castelle C.J."/>
            <person name="Probst A.J."/>
            <person name="Thomas B.C."/>
            <person name="Singh A."/>
            <person name="Wilkins M.J."/>
            <person name="Karaoz U."/>
            <person name="Brodie E.L."/>
            <person name="Williams K.H."/>
            <person name="Hubbard S.S."/>
            <person name="Banfield J.F."/>
        </authorList>
    </citation>
    <scope>NUCLEOTIDE SEQUENCE [LARGE SCALE GENOMIC DNA]</scope>
</reference>
<accession>A0A1F4V1S5</accession>
<gene>
    <name evidence="2" type="ORF">A2982_03145</name>
</gene>
<organism evidence="2 3">
    <name type="scientific">candidate division WWE3 bacterium RIFCSPLOWO2_01_FULL_39_13</name>
    <dbReference type="NCBI Taxonomy" id="1802624"/>
    <lineage>
        <taxon>Bacteria</taxon>
        <taxon>Katanobacteria</taxon>
    </lineage>
</organism>
<dbReference type="AlphaFoldDB" id="A0A1F4V1S5"/>
<feature type="transmembrane region" description="Helical" evidence="1">
    <location>
        <begin position="362"/>
        <end position="384"/>
    </location>
</feature>
<keyword evidence="1" id="KW-1133">Transmembrane helix</keyword>
<dbReference type="Proteomes" id="UP000178771">
    <property type="component" value="Unassembled WGS sequence"/>
</dbReference>
<feature type="transmembrane region" description="Helical" evidence="1">
    <location>
        <begin position="32"/>
        <end position="57"/>
    </location>
</feature>
<feature type="transmembrane region" description="Helical" evidence="1">
    <location>
        <begin position="7"/>
        <end position="26"/>
    </location>
</feature>
<sequence length="410" mass="45386">MLWNLNKALFTVNEIVITTFIAFFIWSQNSDLRLILIFSLAFFASVPIGSLLAGLIIGNISSKMSVILANIFQIVQLMLVVWLSKNLQLADILIIGAVGGLAEGLRNTSIMTIDVDKRVGNNIRYFSEDTFFSSIAKLIVPLTAGYIVTRLSSGYIALFYANIFVAILSITLTTFSKIPHLPSKYELKAIFTIPGTNPDKPALVKGTLLEGLTESISITILPIILLSFVGTVFNWSILNTALLLLMVLMSFIFKELLSSIGSKVAYNLTALFFAAASIFLVAQYNFIVIAVFLIAKSLMDLVKSVSYDSSVQEIIEEDRVQYKLHPEYQFLTDTFTSIGRILPIILLLLLNVQPDNSLVMRFLFLWIGIMPLITISVLGKTAIFTQEKEEEIKSIRNDDIPTLSGNPAGS</sequence>
<feature type="transmembrane region" description="Helical" evidence="1">
    <location>
        <begin position="328"/>
        <end position="350"/>
    </location>
</feature>
<keyword evidence="1" id="KW-0472">Membrane</keyword>
<comment type="caution">
    <text evidence="2">The sequence shown here is derived from an EMBL/GenBank/DDBJ whole genome shotgun (WGS) entry which is preliminary data.</text>
</comment>
<dbReference type="SUPFAM" id="SSF103473">
    <property type="entry name" value="MFS general substrate transporter"/>
    <property type="match status" value="2"/>
</dbReference>
<dbReference type="InterPro" id="IPR036259">
    <property type="entry name" value="MFS_trans_sf"/>
</dbReference>
<feature type="transmembrane region" description="Helical" evidence="1">
    <location>
        <begin position="155"/>
        <end position="175"/>
    </location>
</feature>
<proteinExistence type="predicted"/>
<evidence type="ECO:0000256" key="1">
    <source>
        <dbReference type="SAM" id="Phobius"/>
    </source>
</evidence>
<feature type="transmembrane region" description="Helical" evidence="1">
    <location>
        <begin position="64"/>
        <end position="83"/>
    </location>
</feature>
<evidence type="ECO:0000313" key="2">
    <source>
        <dbReference type="EMBL" id="OGC51156.1"/>
    </source>
</evidence>
<evidence type="ECO:0000313" key="3">
    <source>
        <dbReference type="Proteomes" id="UP000178771"/>
    </source>
</evidence>
<name>A0A1F4V1S5_UNCKA</name>
<feature type="transmembrane region" description="Helical" evidence="1">
    <location>
        <begin position="235"/>
        <end position="253"/>
    </location>
</feature>
<protein>
    <recommendedName>
        <fullName evidence="4">Major facilitator superfamily (MFS) profile domain-containing protein</fullName>
    </recommendedName>
</protein>
<dbReference type="STRING" id="1802624.A2982_03145"/>
<dbReference type="EMBL" id="MEVH01000030">
    <property type="protein sequence ID" value="OGC51156.1"/>
    <property type="molecule type" value="Genomic_DNA"/>
</dbReference>